<dbReference type="CDD" id="cd00590">
    <property type="entry name" value="RRM_SF"/>
    <property type="match status" value="1"/>
</dbReference>
<dbReference type="Gene3D" id="3.60.10.10">
    <property type="entry name" value="Endonuclease/exonuclease/phosphatase"/>
    <property type="match status" value="1"/>
</dbReference>
<dbReference type="InterPro" id="IPR036691">
    <property type="entry name" value="Endo/exonu/phosph_ase_sf"/>
</dbReference>
<evidence type="ECO:0000259" key="3">
    <source>
        <dbReference type="PROSITE" id="PS50102"/>
    </source>
</evidence>
<evidence type="ECO:0000256" key="1">
    <source>
        <dbReference type="PROSITE-ProRule" id="PRU00176"/>
    </source>
</evidence>
<keyword evidence="1" id="KW-0694">RNA-binding</keyword>
<dbReference type="GO" id="GO:0046983">
    <property type="term" value="F:protein dimerization activity"/>
    <property type="evidence" value="ECO:0007669"/>
    <property type="project" value="InterPro"/>
</dbReference>
<dbReference type="SMART" id="SM00360">
    <property type="entry name" value="RRM"/>
    <property type="match status" value="1"/>
</dbReference>
<dbReference type="SUPFAM" id="SSF53098">
    <property type="entry name" value="Ribonuclease H-like"/>
    <property type="match status" value="1"/>
</dbReference>
<accession>A0A699HFU5</accession>
<dbReference type="SUPFAM" id="SSF56219">
    <property type="entry name" value="DNase I-like"/>
    <property type="match status" value="1"/>
</dbReference>
<name>A0A699HFU5_TANCI</name>
<evidence type="ECO:0000313" key="4">
    <source>
        <dbReference type="EMBL" id="GEY16867.1"/>
    </source>
</evidence>
<dbReference type="InterPro" id="IPR008906">
    <property type="entry name" value="HATC_C_dom"/>
</dbReference>
<dbReference type="InterPro" id="IPR012337">
    <property type="entry name" value="RNaseH-like_sf"/>
</dbReference>
<proteinExistence type="predicted"/>
<feature type="region of interest" description="Disordered" evidence="2">
    <location>
        <begin position="370"/>
        <end position="407"/>
    </location>
</feature>
<dbReference type="EMBL" id="BKCJ010157001">
    <property type="protein sequence ID" value="GEY16867.1"/>
    <property type="molecule type" value="Genomic_DNA"/>
</dbReference>
<feature type="compositionally biased region" description="Acidic residues" evidence="2">
    <location>
        <begin position="372"/>
        <end position="391"/>
    </location>
</feature>
<dbReference type="InterPro" id="IPR000504">
    <property type="entry name" value="RRM_dom"/>
</dbReference>
<dbReference type="SUPFAM" id="SSF54928">
    <property type="entry name" value="RNA-binding domain, RBD"/>
    <property type="match status" value="1"/>
</dbReference>
<dbReference type="Pfam" id="PF00076">
    <property type="entry name" value="RRM_1"/>
    <property type="match status" value="1"/>
</dbReference>
<feature type="domain" description="RRM" evidence="3">
    <location>
        <begin position="117"/>
        <end position="194"/>
    </location>
</feature>
<sequence length="1027" mass="116555">MAMDLISVQASSVASESAFSTSGRVLSIRKTRLTLTSLEMCMCLKVHLDTKERKQDKCPLETPFDIEEDVLDDEVQRNEAIPLSDEEIALDANASSEGTLSPRRPRTKEDDVAKISTSVYITNFPESVSAKELFHACKQYGHVVDSFILTKRSKNGKRFGFVRFIIVFNKERLVNNLCTVWVDRYKLHANIARFQRPPAKKERDGVKKTNVFSSPKEYSKANVNTWGGNSYMGALKGVKQVDVEDLKSGPALLLGDDCVVSKDLSNALLGRVKEFASLANLKLALGNEGFVDIDIKYMGQLWVMLEFNSEETINKFWDNVSVTSWFSQIIEATTDFEIEGRIASIVEEFKIIHRGKIYLIGANKTPSWVPDFTDESDDDDQDEINSNDDDTDIHKFGGAGDNSDVEGVPETLFEDERLVKSHVEGESIDKNVDKSKDPFNIYPLLSKNKHMDGSVNKSGSSLKYPPGFTPIDGNGENSTPAEDGMIQNVKEVRTCNREENNDAFSDIRVNSYTKEAGTESLSSGHFKKSELLRTGGSILGLLDETKMENMDSFCVRQCWGNLAFDHVHSDAVGNSGDILCVWDPNSFCKNNVTLSDYFVIIRGCCRLTGQNFLLIAMYAPQDSRDKQSLWDYLQQEIGKWKEEVIIMGDFNEVRSKSDRELQAVDLINNSGQGTEKETSTRVDIINKIQRCEKLDSMEMAQKAKVKWAVEGDKDFGFFHGMLNKKRSIINIRGVIVDGMWVDSPNKVKKEFLDHFNNQFCKHVERKATLQMEFHKQIHSDQQRELESEVTNDEIKKAVWECGTDKSPGPDGFTFGFFRRFWYLVEREVYDAVSPTKEFQFGKGLKQGDMLSPFLFILIMESLHPSFQRVVDAGMFHGIKLDGSVNLSHMFYADDAVFVGQWSENNISMLVHVLECFHRVSRNLIDVKIFPEGEHKTRWIRYVPIKVNTHAWKVMSNSLPTRFNISRRGIDIDSITCVNCDMGVETTSHLFLSCDMAQQVARLITRWWDVPDLEIDSYGSCKIWMVNL</sequence>
<gene>
    <name evidence="4" type="ORF">Tci_388841</name>
</gene>
<dbReference type="GO" id="GO:0003723">
    <property type="term" value="F:RNA binding"/>
    <property type="evidence" value="ECO:0007669"/>
    <property type="project" value="UniProtKB-UniRule"/>
</dbReference>
<dbReference type="Gene3D" id="3.30.70.330">
    <property type="match status" value="1"/>
</dbReference>
<dbReference type="Pfam" id="PF13966">
    <property type="entry name" value="zf-RVT"/>
    <property type="match status" value="1"/>
</dbReference>
<evidence type="ECO:0000256" key="2">
    <source>
        <dbReference type="SAM" id="MobiDB-lite"/>
    </source>
</evidence>
<protein>
    <submittedName>
        <fullName evidence="4">Nucleotide-binding alpha-beta plait domain-containing protein</fullName>
    </submittedName>
</protein>
<dbReference type="Pfam" id="PF05699">
    <property type="entry name" value="Dimer_Tnp_hAT"/>
    <property type="match status" value="1"/>
</dbReference>
<dbReference type="AlphaFoldDB" id="A0A699HFU5"/>
<dbReference type="InterPro" id="IPR026960">
    <property type="entry name" value="RVT-Znf"/>
</dbReference>
<dbReference type="InterPro" id="IPR035979">
    <property type="entry name" value="RBD_domain_sf"/>
</dbReference>
<dbReference type="PROSITE" id="PS50102">
    <property type="entry name" value="RRM"/>
    <property type="match status" value="1"/>
</dbReference>
<comment type="caution">
    <text evidence="4">The sequence shown here is derived from an EMBL/GenBank/DDBJ whole genome shotgun (WGS) entry which is preliminary data.</text>
</comment>
<reference evidence="4" key="1">
    <citation type="journal article" date="2019" name="Sci. Rep.">
        <title>Draft genome of Tanacetum cinerariifolium, the natural source of mosquito coil.</title>
        <authorList>
            <person name="Yamashiro T."/>
            <person name="Shiraishi A."/>
            <person name="Satake H."/>
            <person name="Nakayama K."/>
        </authorList>
    </citation>
    <scope>NUCLEOTIDE SEQUENCE</scope>
</reference>
<organism evidence="4">
    <name type="scientific">Tanacetum cinerariifolium</name>
    <name type="common">Dalmatian daisy</name>
    <name type="synonym">Chrysanthemum cinerariifolium</name>
    <dbReference type="NCBI Taxonomy" id="118510"/>
    <lineage>
        <taxon>Eukaryota</taxon>
        <taxon>Viridiplantae</taxon>
        <taxon>Streptophyta</taxon>
        <taxon>Embryophyta</taxon>
        <taxon>Tracheophyta</taxon>
        <taxon>Spermatophyta</taxon>
        <taxon>Magnoliopsida</taxon>
        <taxon>eudicotyledons</taxon>
        <taxon>Gunneridae</taxon>
        <taxon>Pentapetalae</taxon>
        <taxon>asterids</taxon>
        <taxon>campanulids</taxon>
        <taxon>Asterales</taxon>
        <taxon>Asteraceae</taxon>
        <taxon>Asteroideae</taxon>
        <taxon>Anthemideae</taxon>
        <taxon>Anthemidinae</taxon>
        <taxon>Tanacetum</taxon>
    </lineage>
</organism>
<dbReference type="InterPro" id="IPR012677">
    <property type="entry name" value="Nucleotide-bd_a/b_plait_sf"/>
</dbReference>